<dbReference type="InterPro" id="IPR044946">
    <property type="entry name" value="Restrct_endonuc_typeI_TRD_sf"/>
</dbReference>
<feature type="compositionally biased region" description="Basic residues" evidence="5">
    <location>
        <begin position="439"/>
        <end position="456"/>
    </location>
</feature>
<keyword evidence="3" id="KW-0238">DNA-binding</keyword>
<gene>
    <name evidence="7" type="ORF">SAMN04487907_10447</name>
</gene>
<name>A0A1I1ISF7_9FLAO</name>
<evidence type="ECO:0000259" key="6">
    <source>
        <dbReference type="Pfam" id="PF01420"/>
    </source>
</evidence>
<dbReference type="EMBL" id="FOKV01000004">
    <property type="protein sequence ID" value="SFC39164.1"/>
    <property type="molecule type" value="Genomic_DNA"/>
</dbReference>
<keyword evidence="8" id="KW-1185">Reference proteome</keyword>
<dbReference type="CDD" id="cd17278">
    <property type="entry name" value="RMtype1_S_LdeBORF1052P-TRD2-CR2"/>
    <property type="match status" value="1"/>
</dbReference>
<comment type="similarity">
    <text evidence="1">Belongs to the type-I restriction system S methylase family.</text>
</comment>
<dbReference type="Pfam" id="PF01420">
    <property type="entry name" value="Methylase_S"/>
    <property type="match status" value="1"/>
</dbReference>
<dbReference type="GO" id="GO:0009307">
    <property type="term" value="P:DNA restriction-modification system"/>
    <property type="evidence" value="ECO:0007669"/>
    <property type="project" value="UniProtKB-KW"/>
</dbReference>
<evidence type="ECO:0000256" key="1">
    <source>
        <dbReference type="ARBA" id="ARBA00010923"/>
    </source>
</evidence>
<keyword evidence="2" id="KW-0680">Restriction system</keyword>
<feature type="domain" description="Type I restriction modification DNA specificity" evidence="6">
    <location>
        <begin position="6"/>
        <end position="182"/>
    </location>
</feature>
<reference evidence="8" key="1">
    <citation type="submission" date="2016-10" db="EMBL/GenBank/DDBJ databases">
        <authorList>
            <person name="Varghese N."/>
            <person name="Submissions S."/>
        </authorList>
    </citation>
    <scope>NUCLEOTIDE SEQUENCE [LARGE SCALE GENOMIC DNA]</scope>
    <source>
        <strain evidence="8">DSM 24499</strain>
    </source>
</reference>
<dbReference type="InterPro" id="IPR051212">
    <property type="entry name" value="Type-I_RE_S_subunit"/>
</dbReference>
<keyword evidence="4" id="KW-0175">Coiled coil</keyword>
<feature type="region of interest" description="Disordered" evidence="5">
    <location>
        <begin position="439"/>
        <end position="473"/>
    </location>
</feature>
<organism evidence="7 8">
    <name type="scientific">Zunongwangia mangrovi</name>
    <dbReference type="NCBI Taxonomy" id="1334022"/>
    <lineage>
        <taxon>Bacteria</taxon>
        <taxon>Pseudomonadati</taxon>
        <taxon>Bacteroidota</taxon>
        <taxon>Flavobacteriia</taxon>
        <taxon>Flavobacteriales</taxon>
        <taxon>Flavobacteriaceae</taxon>
        <taxon>Zunongwangia</taxon>
    </lineage>
</organism>
<dbReference type="AlphaFoldDB" id="A0A1I1ISF7"/>
<dbReference type="GO" id="GO:0003677">
    <property type="term" value="F:DNA binding"/>
    <property type="evidence" value="ECO:0007669"/>
    <property type="project" value="UniProtKB-KW"/>
</dbReference>
<evidence type="ECO:0000256" key="5">
    <source>
        <dbReference type="SAM" id="MobiDB-lite"/>
    </source>
</evidence>
<evidence type="ECO:0000313" key="8">
    <source>
        <dbReference type="Proteomes" id="UP000199438"/>
    </source>
</evidence>
<evidence type="ECO:0000256" key="3">
    <source>
        <dbReference type="ARBA" id="ARBA00023125"/>
    </source>
</evidence>
<feature type="coiled-coil region" evidence="4">
    <location>
        <begin position="372"/>
        <end position="399"/>
    </location>
</feature>
<dbReference type="STRING" id="1334022.SAMN04487907_10447"/>
<evidence type="ECO:0000256" key="4">
    <source>
        <dbReference type="SAM" id="Coils"/>
    </source>
</evidence>
<dbReference type="InterPro" id="IPR000055">
    <property type="entry name" value="Restrct_endonuc_typeI_TRD"/>
</dbReference>
<dbReference type="OrthoDB" id="9816225at2"/>
<dbReference type="SUPFAM" id="SSF116734">
    <property type="entry name" value="DNA methylase specificity domain"/>
    <property type="match status" value="2"/>
</dbReference>
<sequence length="473" mass="54178">MPKELPKNWVETELRNVLILKNGFAFKSKDLSAEGDIPVIKIGNIKNYGIEVNEDYKIKLELANSNFFINKGDILIAMSGATTGKFGIYNLDKKVLQNQRVGNFKLHSKKLFNYRFLYYLLWELKGKIEDLAYGGAQPNISSSKIEGLKFPLTPLAEQERIVAKLDDLFARLDNIKASLDKIPVLLKNFRQQVLTQAVTGKLTEEWREGRDLGAWEEKKVDSLITKIQAGKNFRCPEIPVTKGQVGLVKISAVTWNIFDSKETKTVIDKDKINSDYFIKSGDFLISRANTIELVGNSVIVGDLEYDIMISDKVWRVFFQEELDKKYLNYYLKSKKGRFEIESRSSGNQMSMRNLSQKKFRDIDVFYPPYLEKKELVDKIDNLFLRADAIQQNYEVLKAKIAQLPQAILHKAFKGELVPQLASDGDARDLLREIEELKKQATKTKKPSKTTKIKKYKNSTTKLSKAAEVEGKYK</sequence>
<protein>
    <submittedName>
        <fullName evidence="7">Type I restriction enzyme, S subunit</fullName>
    </submittedName>
</protein>
<dbReference type="PANTHER" id="PTHR43140:SF1">
    <property type="entry name" value="TYPE I RESTRICTION ENZYME ECOKI SPECIFICITY SUBUNIT"/>
    <property type="match status" value="1"/>
</dbReference>
<accession>A0A1I1ISF7</accession>
<dbReference type="Gene3D" id="3.90.220.20">
    <property type="entry name" value="DNA methylase specificity domains"/>
    <property type="match status" value="2"/>
</dbReference>
<dbReference type="PANTHER" id="PTHR43140">
    <property type="entry name" value="TYPE-1 RESTRICTION ENZYME ECOKI SPECIFICITY PROTEIN"/>
    <property type="match status" value="1"/>
</dbReference>
<evidence type="ECO:0000256" key="2">
    <source>
        <dbReference type="ARBA" id="ARBA00022747"/>
    </source>
</evidence>
<dbReference type="Proteomes" id="UP000199438">
    <property type="component" value="Unassembled WGS sequence"/>
</dbReference>
<evidence type="ECO:0000313" key="7">
    <source>
        <dbReference type="EMBL" id="SFC39164.1"/>
    </source>
</evidence>
<proteinExistence type="inferred from homology"/>
<feature type="compositionally biased region" description="Basic and acidic residues" evidence="5">
    <location>
        <begin position="464"/>
        <end position="473"/>
    </location>
</feature>
<dbReference type="RefSeq" id="WP_092542446.1">
    <property type="nucleotide sequence ID" value="NZ_FOKV01000004.1"/>
</dbReference>